<dbReference type="SUPFAM" id="SSF55729">
    <property type="entry name" value="Acyl-CoA N-acyltransferases (Nat)"/>
    <property type="match status" value="1"/>
</dbReference>
<dbReference type="InterPro" id="IPR016181">
    <property type="entry name" value="Acyl_CoA_acyltransferase"/>
</dbReference>
<evidence type="ECO:0000313" key="3">
    <source>
        <dbReference type="Proteomes" id="UP000186905"/>
    </source>
</evidence>
<dbReference type="RefSeq" id="WP_075765833.1">
    <property type="nucleotide sequence ID" value="NZ_MJIL01000084.1"/>
</dbReference>
<dbReference type="Pfam" id="PF18014">
    <property type="entry name" value="Acetyltransf_18"/>
    <property type="match status" value="1"/>
</dbReference>
<evidence type="ECO:0000313" key="2">
    <source>
        <dbReference type="EMBL" id="OLQ74339.1"/>
    </source>
</evidence>
<dbReference type="Proteomes" id="UP000186905">
    <property type="component" value="Unassembled WGS sequence"/>
</dbReference>
<dbReference type="OrthoDB" id="20916at2"/>
<accession>A0A1Q9GIQ4</accession>
<dbReference type="InterPro" id="IPR000182">
    <property type="entry name" value="GNAT_dom"/>
</dbReference>
<feature type="domain" description="N-acetyltransferase" evidence="1">
    <location>
        <begin position="140"/>
        <end position="276"/>
    </location>
</feature>
<dbReference type="Gene3D" id="3.40.630.90">
    <property type="match status" value="1"/>
</dbReference>
<dbReference type="PROSITE" id="PS51186">
    <property type="entry name" value="GNAT"/>
    <property type="match status" value="2"/>
</dbReference>
<dbReference type="Pfam" id="PF00583">
    <property type="entry name" value="Acetyltransf_1"/>
    <property type="match status" value="1"/>
</dbReference>
<dbReference type="GO" id="GO:0016747">
    <property type="term" value="F:acyltransferase activity, transferring groups other than amino-acyl groups"/>
    <property type="evidence" value="ECO:0007669"/>
    <property type="project" value="InterPro"/>
</dbReference>
<dbReference type="CDD" id="cd04301">
    <property type="entry name" value="NAT_SF"/>
    <property type="match status" value="1"/>
</dbReference>
<sequence>MADKQYCIQVMTPEQLDLAIDWAAQEGWNPGLYDANSFRCVDPNGFLVGLLDGEPIASISVVKYGDSFGFLGFYIVKPEYRGQGYGLQIWKAGLEYLAGRNIGLDGVEAQQVNYKKSGFKLAYGNIRYEGQGGGNAPAVEGLVDLSDLPFERIDAYDQSFFPAERTEFLKRWIKQEGSYAIGIERDGQLAGYGVIRPCRSGYKVGPLLAENAELAEELFLALKAKAKSSDLVYLDVPEVNKNAVAIAEKYTMTPVFKTARMYTKSFPDLPLDRTFGVTTFELG</sequence>
<dbReference type="InterPro" id="IPR052729">
    <property type="entry name" value="Acyl/Acetyltrans_Enzymes"/>
</dbReference>
<keyword evidence="3" id="KW-1185">Reference proteome</keyword>
<evidence type="ECO:0000259" key="1">
    <source>
        <dbReference type="PROSITE" id="PS51186"/>
    </source>
</evidence>
<dbReference type="InterPro" id="IPR041496">
    <property type="entry name" value="YitH/HolE_GNAT"/>
</dbReference>
<dbReference type="PANTHER" id="PTHR47237">
    <property type="entry name" value="SLL0310 PROTEIN"/>
    <property type="match status" value="1"/>
</dbReference>
<dbReference type="PANTHER" id="PTHR47237:SF1">
    <property type="entry name" value="SLL0310 PROTEIN"/>
    <property type="match status" value="1"/>
</dbReference>
<dbReference type="EMBL" id="MJIL01000084">
    <property type="protein sequence ID" value="OLQ74339.1"/>
    <property type="molecule type" value="Genomic_DNA"/>
</dbReference>
<proteinExistence type="predicted"/>
<reference evidence="2 3" key="1">
    <citation type="submission" date="2016-09" db="EMBL/GenBank/DDBJ databases">
        <title>Photobacterium proteolyticum sp. nov. a protease producing bacterium isolated from ocean sediments of Laizhou Bay.</title>
        <authorList>
            <person name="Li Y."/>
        </authorList>
    </citation>
    <scope>NUCLEOTIDE SEQUENCE [LARGE SCALE GENOMIC DNA]</scope>
    <source>
        <strain evidence="2 3">13-12</strain>
    </source>
</reference>
<name>A0A1Q9GIQ4_9GAMM</name>
<protein>
    <submittedName>
        <fullName evidence="2">GNAT family N-acetyltransferase</fullName>
    </submittedName>
</protein>
<organism evidence="2 3">
    <name type="scientific">Photobacterium proteolyticum</name>
    <dbReference type="NCBI Taxonomy" id="1903952"/>
    <lineage>
        <taxon>Bacteria</taxon>
        <taxon>Pseudomonadati</taxon>
        <taxon>Pseudomonadota</taxon>
        <taxon>Gammaproteobacteria</taxon>
        <taxon>Vibrionales</taxon>
        <taxon>Vibrionaceae</taxon>
        <taxon>Photobacterium</taxon>
    </lineage>
</organism>
<comment type="caution">
    <text evidence="2">The sequence shown here is derived from an EMBL/GenBank/DDBJ whole genome shotgun (WGS) entry which is preliminary data.</text>
</comment>
<feature type="domain" description="N-acetyltransferase" evidence="1">
    <location>
        <begin position="6"/>
        <end position="146"/>
    </location>
</feature>
<dbReference type="Gene3D" id="3.40.630.30">
    <property type="match status" value="1"/>
</dbReference>
<keyword evidence="2" id="KW-0808">Transferase</keyword>
<dbReference type="STRING" id="1903952.BIT28_09180"/>
<dbReference type="AlphaFoldDB" id="A0A1Q9GIQ4"/>
<gene>
    <name evidence="2" type="ORF">BIT28_09180</name>
</gene>